<sequence length="253" mass="28467">ALRQQPSIARRCAGPFCLQIRVVACWLAPALQLRLASGGRGRGGAIAEKATFLFHYFHNAVVEFFLCVEVFVVAGGFHEVLHGYFLAVGGQGIKLYLHILRHQPMRFDGFYCARNNGVELGTGRFLVEEQREAHPPRSAEAQVVQRLVNHAFIRHGKKAFLGRAQAGAAKPDFLDRAAHVARRHEVAHAKWLVEEDGKRGQQVFQAFLGCKGYRQPPNAQRAHKAHHIHPKHLAQHHEHPQNDDEYLEQILGK</sequence>
<feature type="non-terminal residue" evidence="2">
    <location>
        <position position="253"/>
    </location>
</feature>
<proteinExistence type="predicted"/>
<dbReference type="EMBL" id="BKCJ011132194">
    <property type="protein sequence ID" value="GFC91509.1"/>
    <property type="molecule type" value="Genomic_DNA"/>
</dbReference>
<accession>A0A699S267</accession>
<feature type="compositionally biased region" description="Basic residues" evidence="1">
    <location>
        <begin position="221"/>
        <end position="234"/>
    </location>
</feature>
<protein>
    <submittedName>
        <fullName evidence="2">Uncharacterized protein</fullName>
    </submittedName>
</protein>
<evidence type="ECO:0000256" key="1">
    <source>
        <dbReference type="SAM" id="MobiDB-lite"/>
    </source>
</evidence>
<gene>
    <name evidence="2" type="ORF">Tci_863479</name>
</gene>
<comment type="caution">
    <text evidence="2">The sequence shown here is derived from an EMBL/GenBank/DDBJ whole genome shotgun (WGS) entry which is preliminary data.</text>
</comment>
<feature type="region of interest" description="Disordered" evidence="1">
    <location>
        <begin position="217"/>
        <end position="244"/>
    </location>
</feature>
<dbReference type="AlphaFoldDB" id="A0A699S267"/>
<organism evidence="2">
    <name type="scientific">Tanacetum cinerariifolium</name>
    <name type="common">Dalmatian daisy</name>
    <name type="synonym">Chrysanthemum cinerariifolium</name>
    <dbReference type="NCBI Taxonomy" id="118510"/>
    <lineage>
        <taxon>Eukaryota</taxon>
        <taxon>Viridiplantae</taxon>
        <taxon>Streptophyta</taxon>
        <taxon>Embryophyta</taxon>
        <taxon>Tracheophyta</taxon>
        <taxon>Spermatophyta</taxon>
        <taxon>Magnoliopsida</taxon>
        <taxon>eudicotyledons</taxon>
        <taxon>Gunneridae</taxon>
        <taxon>Pentapetalae</taxon>
        <taxon>asterids</taxon>
        <taxon>campanulids</taxon>
        <taxon>Asterales</taxon>
        <taxon>Asteraceae</taxon>
        <taxon>Asteroideae</taxon>
        <taxon>Anthemideae</taxon>
        <taxon>Anthemidinae</taxon>
        <taxon>Tanacetum</taxon>
    </lineage>
</organism>
<reference evidence="2" key="1">
    <citation type="journal article" date="2019" name="Sci. Rep.">
        <title>Draft genome of Tanacetum cinerariifolium, the natural source of mosquito coil.</title>
        <authorList>
            <person name="Yamashiro T."/>
            <person name="Shiraishi A."/>
            <person name="Satake H."/>
            <person name="Nakayama K."/>
        </authorList>
    </citation>
    <scope>NUCLEOTIDE SEQUENCE</scope>
</reference>
<evidence type="ECO:0000313" key="2">
    <source>
        <dbReference type="EMBL" id="GFC91509.1"/>
    </source>
</evidence>
<name>A0A699S267_TANCI</name>
<feature type="non-terminal residue" evidence="2">
    <location>
        <position position="1"/>
    </location>
</feature>